<dbReference type="GO" id="GO:0005886">
    <property type="term" value="C:plasma membrane"/>
    <property type="evidence" value="ECO:0007669"/>
    <property type="project" value="TreeGrafter"/>
</dbReference>
<dbReference type="STRING" id="51028.A0A0N4UUI4"/>
<evidence type="ECO:0000313" key="16">
    <source>
        <dbReference type="EMBL" id="VDD85621.1"/>
    </source>
</evidence>
<name>A0A0N4UUI4_ENTVE</name>
<reference evidence="18" key="1">
    <citation type="submission" date="2017-02" db="UniProtKB">
        <authorList>
            <consortium name="WormBaseParasite"/>
        </authorList>
    </citation>
    <scope>IDENTIFICATION</scope>
</reference>
<evidence type="ECO:0000256" key="2">
    <source>
        <dbReference type="ARBA" id="ARBA00004167"/>
    </source>
</evidence>
<keyword evidence="10 12" id="KW-0456">Lyase</keyword>
<keyword evidence="4" id="KW-0812">Transmembrane</keyword>
<dbReference type="Gene3D" id="3.30.70.1230">
    <property type="entry name" value="Nucleotide cyclase"/>
    <property type="match status" value="1"/>
</dbReference>
<evidence type="ECO:0000256" key="10">
    <source>
        <dbReference type="ARBA" id="ARBA00023239"/>
    </source>
</evidence>
<comment type="subcellular location">
    <subcellularLocation>
        <location evidence="2">Membrane</location>
        <topology evidence="2">Single-pass membrane protein</topology>
    </subcellularLocation>
</comment>
<keyword evidence="7" id="KW-0472">Membrane</keyword>
<keyword evidence="17" id="KW-1185">Reference proteome</keyword>
<evidence type="ECO:0000256" key="1">
    <source>
        <dbReference type="ARBA" id="ARBA00001436"/>
    </source>
</evidence>
<keyword evidence="6" id="KW-1133">Transmembrane helix</keyword>
<evidence type="ECO:0000259" key="15">
    <source>
        <dbReference type="PROSITE" id="PS50125"/>
    </source>
</evidence>
<keyword evidence="9" id="KW-0325">Glycoprotein</keyword>
<dbReference type="SMART" id="SM00044">
    <property type="entry name" value="CYCc"/>
    <property type="match status" value="1"/>
</dbReference>
<protein>
    <recommendedName>
        <fullName evidence="3 13">Guanylate cyclase</fullName>
        <ecNumber evidence="3 13">4.6.1.2</ecNumber>
    </recommendedName>
</protein>
<dbReference type="Proteomes" id="UP000274131">
    <property type="component" value="Unassembled WGS sequence"/>
</dbReference>
<evidence type="ECO:0000256" key="8">
    <source>
        <dbReference type="ARBA" id="ARBA00023170"/>
    </source>
</evidence>
<dbReference type="SUPFAM" id="SSF55073">
    <property type="entry name" value="Nucleotide cyclase"/>
    <property type="match status" value="1"/>
</dbReference>
<dbReference type="CDD" id="cd07302">
    <property type="entry name" value="CHD"/>
    <property type="match status" value="1"/>
</dbReference>
<evidence type="ECO:0000256" key="13">
    <source>
        <dbReference type="RuleBase" id="RU003431"/>
    </source>
</evidence>
<evidence type="ECO:0000259" key="14">
    <source>
        <dbReference type="PROSITE" id="PS50011"/>
    </source>
</evidence>
<dbReference type="PANTHER" id="PTHR11920">
    <property type="entry name" value="GUANYLYL CYCLASE"/>
    <property type="match status" value="1"/>
</dbReference>
<evidence type="ECO:0000313" key="18">
    <source>
        <dbReference type="WBParaSite" id="EVEC_0000105601-mRNA-1"/>
    </source>
</evidence>
<dbReference type="GO" id="GO:0004672">
    <property type="term" value="F:protein kinase activity"/>
    <property type="evidence" value="ECO:0007669"/>
    <property type="project" value="InterPro"/>
</dbReference>
<evidence type="ECO:0000313" key="17">
    <source>
        <dbReference type="Proteomes" id="UP000274131"/>
    </source>
</evidence>
<dbReference type="SUPFAM" id="SSF56112">
    <property type="entry name" value="Protein kinase-like (PK-like)"/>
    <property type="match status" value="1"/>
</dbReference>
<dbReference type="InterPro" id="IPR001245">
    <property type="entry name" value="Ser-Thr/Tyr_kinase_cat_dom"/>
</dbReference>
<accession>A0A0N4UUI4</accession>
<dbReference type="Gene3D" id="1.10.510.10">
    <property type="entry name" value="Transferase(Phosphotransferase) domain 1"/>
    <property type="match status" value="1"/>
</dbReference>
<evidence type="ECO:0000256" key="12">
    <source>
        <dbReference type="RuleBase" id="RU000405"/>
    </source>
</evidence>
<dbReference type="EMBL" id="UXUI01007136">
    <property type="protein sequence ID" value="VDD85621.1"/>
    <property type="molecule type" value="Genomic_DNA"/>
</dbReference>
<dbReference type="PROSITE" id="PS50011">
    <property type="entry name" value="PROTEIN_KINASE_DOM"/>
    <property type="match status" value="1"/>
</dbReference>
<dbReference type="GO" id="GO:0001653">
    <property type="term" value="F:peptide receptor activity"/>
    <property type="evidence" value="ECO:0007669"/>
    <property type="project" value="TreeGrafter"/>
</dbReference>
<evidence type="ECO:0000256" key="5">
    <source>
        <dbReference type="ARBA" id="ARBA00022741"/>
    </source>
</evidence>
<dbReference type="PROSITE" id="PS50125">
    <property type="entry name" value="GUANYLATE_CYCLASE_2"/>
    <property type="match status" value="1"/>
</dbReference>
<dbReference type="GO" id="GO:0005524">
    <property type="term" value="F:ATP binding"/>
    <property type="evidence" value="ECO:0007669"/>
    <property type="project" value="InterPro"/>
</dbReference>
<feature type="domain" description="Guanylate cyclase" evidence="15">
    <location>
        <begin position="353"/>
        <end position="483"/>
    </location>
</feature>
<dbReference type="GO" id="GO:0035556">
    <property type="term" value="P:intracellular signal transduction"/>
    <property type="evidence" value="ECO:0007669"/>
    <property type="project" value="InterPro"/>
</dbReference>
<evidence type="ECO:0000256" key="6">
    <source>
        <dbReference type="ARBA" id="ARBA00022989"/>
    </source>
</evidence>
<dbReference type="AlphaFoldDB" id="A0A0N4UUI4"/>
<keyword evidence="5" id="KW-0547">Nucleotide-binding</keyword>
<feature type="domain" description="Protein kinase" evidence="14">
    <location>
        <begin position="27"/>
        <end position="295"/>
    </location>
</feature>
<reference evidence="16 17" key="2">
    <citation type="submission" date="2018-10" db="EMBL/GenBank/DDBJ databases">
        <authorList>
            <consortium name="Pathogen Informatics"/>
        </authorList>
    </citation>
    <scope>NUCLEOTIDE SEQUENCE [LARGE SCALE GENOMIC DNA]</scope>
</reference>
<dbReference type="InterPro" id="IPR029787">
    <property type="entry name" value="Nucleotide_cyclase"/>
</dbReference>
<proteinExistence type="inferred from homology"/>
<evidence type="ECO:0000256" key="9">
    <source>
        <dbReference type="ARBA" id="ARBA00023180"/>
    </source>
</evidence>
<evidence type="ECO:0000256" key="11">
    <source>
        <dbReference type="ARBA" id="ARBA00023293"/>
    </source>
</evidence>
<dbReference type="InterPro" id="IPR018297">
    <property type="entry name" value="A/G_cyclase_CS"/>
</dbReference>
<dbReference type="InterPro" id="IPR000719">
    <property type="entry name" value="Prot_kinase_dom"/>
</dbReference>
<keyword evidence="8" id="KW-0675">Receptor</keyword>
<comment type="similarity">
    <text evidence="12">Belongs to the adenylyl cyclase class-4/guanylyl cyclase family.</text>
</comment>
<dbReference type="PROSITE" id="PS00452">
    <property type="entry name" value="GUANYLATE_CYCLASE_1"/>
    <property type="match status" value="1"/>
</dbReference>
<dbReference type="InterPro" id="IPR050401">
    <property type="entry name" value="Cyclic_nucleotide_synthase"/>
</dbReference>
<gene>
    <name evidence="16" type="ORF">EVEC_LOCUS764</name>
</gene>
<evidence type="ECO:0000256" key="4">
    <source>
        <dbReference type="ARBA" id="ARBA00022692"/>
    </source>
</evidence>
<dbReference type="GO" id="GO:0004383">
    <property type="term" value="F:guanylate cyclase activity"/>
    <property type="evidence" value="ECO:0007669"/>
    <property type="project" value="UniProtKB-EC"/>
</dbReference>
<dbReference type="EC" id="4.6.1.2" evidence="3 13"/>
<dbReference type="GO" id="GO:0007168">
    <property type="term" value="P:receptor guanylyl cyclase signaling pathway"/>
    <property type="evidence" value="ECO:0007669"/>
    <property type="project" value="TreeGrafter"/>
</dbReference>
<dbReference type="WBParaSite" id="EVEC_0000105601-mRNA-1">
    <property type="protein sequence ID" value="EVEC_0000105601-mRNA-1"/>
    <property type="gene ID" value="EVEC_0000105601"/>
</dbReference>
<dbReference type="PANTHER" id="PTHR11920:SF495">
    <property type="entry name" value="RECEPTOR-TYPE GUANYLATE CYCLASE GCY-7"/>
    <property type="match status" value="1"/>
</dbReference>
<dbReference type="GO" id="GO:0004016">
    <property type="term" value="F:adenylate cyclase activity"/>
    <property type="evidence" value="ECO:0007669"/>
    <property type="project" value="TreeGrafter"/>
</dbReference>
<dbReference type="OrthoDB" id="60033at2759"/>
<comment type="catalytic activity">
    <reaction evidence="1 13">
        <text>GTP = 3',5'-cyclic GMP + diphosphate</text>
        <dbReference type="Rhea" id="RHEA:13665"/>
        <dbReference type="ChEBI" id="CHEBI:33019"/>
        <dbReference type="ChEBI" id="CHEBI:37565"/>
        <dbReference type="ChEBI" id="CHEBI:57746"/>
        <dbReference type="EC" id="4.6.1.2"/>
    </reaction>
</comment>
<organism evidence="18">
    <name type="scientific">Enterobius vermicularis</name>
    <name type="common">Human pinworm</name>
    <dbReference type="NCBI Taxonomy" id="51028"/>
    <lineage>
        <taxon>Eukaryota</taxon>
        <taxon>Metazoa</taxon>
        <taxon>Ecdysozoa</taxon>
        <taxon>Nematoda</taxon>
        <taxon>Chromadorea</taxon>
        <taxon>Rhabditida</taxon>
        <taxon>Spirurina</taxon>
        <taxon>Oxyuridomorpha</taxon>
        <taxon>Oxyuroidea</taxon>
        <taxon>Oxyuridae</taxon>
        <taxon>Enterobius</taxon>
    </lineage>
</organism>
<dbReference type="Pfam" id="PF07714">
    <property type="entry name" value="PK_Tyr_Ser-Thr"/>
    <property type="match status" value="1"/>
</dbReference>
<evidence type="ECO:0000256" key="7">
    <source>
        <dbReference type="ARBA" id="ARBA00023136"/>
    </source>
</evidence>
<sequence length="510" mass="58074">MTSHISADFQKGTYFTDQNSITSSEEGEEENVRKKERYGEIYTYEDCYVLVRRHKAFTCLSEEDIAELRYMIKLDNEYLNRFFGVSLNRLEILAIWKHCERNSIDELISNSVVALDSFFMICIIKDIAKGIAFLHNSDLKFHGRLMSKNCLVTATYQVKLSDFGLTRLRANEKYSRKELLYMAPEVLRANQFVGSQSGDIYSFAIVATEILTRKPAWDLENREETAEELLYMIKRSYEPCVRPELKVDPELNVNLGLLCLIRDCWADNPRSRPNTAKLLTLLKAMSDCLLDHLSLVLEKQAKNLELEVEKRTCLLAQEKIKTDEVLRRLLPPRIAASLKNGEHIEPEFYESATLMLSDLVSFTKIASRCTPLQVVTLLDGLYAALDAVIKKYDIYKVETIGDGYFCVSGLPNRNGNKHAHEIAKMALEAVKCYQMMKVNELPEFKIAARIGIHTGPCIAGVVGITNPRYCIFGESVTIAAMMESSGKGGIFLQTVFILRKKKTKNILKIF</sequence>
<dbReference type="Pfam" id="PF00211">
    <property type="entry name" value="Guanylate_cyc"/>
    <property type="match status" value="1"/>
</dbReference>
<dbReference type="FunFam" id="3.30.70.1230:FF:000030">
    <property type="entry name" value="Si:ch211-215j19.12"/>
    <property type="match status" value="1"/>
</dbReference>
<evidence type="ECO:0000256" key="3">
    <source>
        <dbReference type="ARBA" id="ARBA00012202"/>
    </source>
</evidence>
<dbReference type="InterPro" id="IPR001054">
    <property type="entry name" value="A/G_cyclase"/>
</dbReference>
<dbReference type="InterPro" id="IPR011009">
    <property type="entry name" value="Kinase-like_dom_sf"/>
</dbReference>
<keyword evidence="11 13" id="KW-0141">cGMP biosynthesis</keyword>